<feature type="binding site" evidence="2">
    <location>
        <position position="83"/>
    </location>
    <ligand>
        <name>Zn(2+)</name>
        <dbReference type="ChEBI" id="CHEBI:29105"/>
        <label>1</label>
        <note>catalytic</note>
    </ligand>
</feature>
<evidence type="ECO:0000313" key="4">
    <source>
        <dbReference type="Proteomes" id="UP000008457"/>
    </source>
</evidence>
<dbReference type="PANTHER" id="PTHR30304:SF0">
    <property type="entry name" value="D-TAGATOSE-1,6-BISPHOSPHATE ALDOLASE SUBUNIT GATY-RELATED"/>
    <property type="match status" value="1"/>
</dbReference>
<dbReference type="SUPFAM" id="SSF51569">
    <property type="entry name" value="Aldolase"/>
    <property type="match status" value="1"/>
</dbReference>
<dbReference type="GO" id="GO:0009025">
    <property type="term" value="F:tagatose-bisphosphate aldolase activity"/>
    <property type="evidence" value="ECO:0007669"/>
    <property type="project" value="UniProtKB-EC"/>
</dbReference>
<feature type="binding site" evidence="2">
    <location>
        <position position="134"/>
    </location>
    <ligand>
        <name>Zn(2+)</name>
        <dbReference type="ChEBI" id="CHEBI:29105"/>
        <label>2</label>
    </ligand>
</feature>
<proteinExistence type="predicted"/>
<dbReference type="eggNOG" id="COG0191">
    <property type="taxonomic scope" value="Bacteria"/>
</dbReference>
<dbReference type="Proteomes" id="UP000008457">
    <property type="component" value="Chromosome"/>
</dbReference>
<dbReference type="GO" id="GO:0008270">
    <property type="term" value="F:zinc ion binding"/>
    <property type="evidence" value="ECO:0007669"/>
    <property type="project" value="InterPro"/>
</dbReference>
<feature type="binding site" evidence="2">
    <location>
        <position position="206"/>
    </location>
    <ligand>
        <name>Zn(2+)</name>
        <dbReference type="ChEBI" id="CHEBI:29105"/>
        <label>1</label>
        <note>catalytic</note>
    </ligand>
</feature>
<dbReference type="Gene3D" id="3.20.20.70">
    <property type="entry name" value="Aldolase class I"/>
    <property type="match status" value="1"/>
</dbReference>
<dbReference type="GO" id="GO:0005975">
    <property type="term" value="P:carbohydrate metabolic process"/>
    <property type="evidence" value="ECO:0007669"/>
    <property type="project" value="InterPro"/>
</dbReference>
<feature type="active site" description="Proton donor" evidence="1">
    <location>
        <position position="82"/>
    </location>
</feature>
<keyword evidence="3" id="KW-0456">Lyase</keyword>
<comment type="cofactor">
    <cofactor evidence="2">
        <name>Zn(2+)</name>
        <dbReference type="ChEBI" id="CHEBI:29105"/>
    </cofactor>
    <text evidence="2">Binds 2 Zn(2+) ions per subunit. One is catalytic and the other provides a structural contribution.</text>
</comment>
<dbReference type="InterPro" id="IPR050246">
    <property type="entry name" value="Class_II_FBP_aldolase"/>
</dbReference>
<evidence type="ECO:0000256" key="1">
    <source>
        <dbReference type="PIRSR" id="PIRSR001359-1"/>
    </source>
</evidence>
<dbReference type="EC" id="4.1.2.40" evidence="3"/>
<dbReference type="InterPro" id="IPR000771">
    <property type="entry name" value="FBA_II"/>
</dbReference>
<dbReference type="RefSeq" id="WP_013782266.1">
    <property type="nucleotide sequence ID" value="NC_015520.1"/>
</dbReference>
<dbReference type="AlphaFoldDB" id="F3ZZ61"/>
<evidence type="ECO:0000256" key="2">
    <source>
        <dbReference type="PIRSR" id="PIRSR001359-3"/>
    </source>
</evidence>
<keyword evidence="4" id="KW-1185">Reference proteome</keyword>
<dbReference type="HOGENOM" id="CLU_040088_0_1_9"/>
<gene>
    <name evidence="3" type="ordered locus">Mahau_2707</name>
</gene>
<dbReference type="STRING" id="697281.Mahau_2707"/>
<dbReference type="PIRSF" id="PIRSF001359">
    <property type="entry name" value="F_bP_aldolase_II"/>
    <property type="match status" value="1"/>
</dbReference>
<reference evidence="3 4" key="2">
    <citation type="journal article" date="2011" name="Stand. Genomic Sci.">
        <title>Complete genome sequence of Mahella australiensis type strain (50-1 BON).</title>
        <authorList>
            <person name="Sikorski J."/>
            <person name="Teshima H."/>
            <person name="Nolan M."/>
            <person name="Lucas S."/>
            <person name="Hammon N."/>
            <person name="Deshpande S."/>
            <person name="Cheng J.F."/>
            <person name="Pitluck S."/>
            <person name="Liolios K."/>
            <person name="Pagani I."/>
            <person name="Ivanova N."/>
            <person name="Huntemann M."/>
            <person name="Mavromatis K."/>
            <person name="Ovchinikova G."/>
            <person name="Pati A."/>
            <person name="Tapia R."/>
            <person name="Han C."/>
            <person name="Goodwin L."/>
            <person name="Chen A."/>
            <person name="Palaniappan K."/>
            <person name="Land M."/>
            <person name="Hauser L."/>
            <person name="Ngatchou-Djao O.D."/>
            <person name="Rohde M."/>
            <person name="Pukall R."/>
            <person name="Spring S."/>
            <person name="Abt B."/>
            <person name="Goker M."/>
            <person name="Detter J.C."/>
            <person name="Woyke T."/>
            <person name="Bristow J."/>
            <person name="Markowitz V."/>
            <person name="Hugenholtz P."/>
            <person name="Eisen J.A."/>
            <person name="Kyrpides N.C."/>
            <person name="Klenk H.P."/>
            <person name="Lapidus A."/>
        </authorList>
    </citation>
    <scope>NUCLEOTIDE SEQUENCE [LARGE SCALE GENOMIC DNA]</scope>
    <source>
        <strain evidence="4">DSM 15567 / CIP 107919 / 50-1 BON</strain>
    </source>
</reference>
<accession>F3ZZ61</accession>
<name>F3ZZ61_MAHA5</name>
<dbReference type="CDD" id="cd00947">
    <property type="entry name" value="TBP_aldolase_IIB"/>
    <property type="match status" value="1"/>
</dbReference>
<reference evidence="4" key="1">
    <citation type="submission" date="2010-11" db="EMBL/GenBank/DDBJ databases">
        <title>The complete genome of Mahella australiensis DSM 15567.</title>
        <authorList>
            <consortium name="US DOE Joint Genome Institute (JGI-PGF)"/>
            <person name="Lucas S."/>
            <person name="Copeland A."/>
            <person name="Lapidus A."/>
            <person name="Bruce D."/>
            <person name="Goodwin L."/>
            <person name="Pitluck S."/>
            <person name="Kyrpides N."/>
            <person name="Mavromatis K."/>
            <person name="Pagani I."/>
            <person name="Ivanova N."/>
            <person name="Teshima H."/>
            <person name="Brettin T."/>
            <person name="Detter J.C."/>
            <person name="Han C."/>
            <person name="Tapia R."/>
            <person name="Land M."/>
            <person name="Hauser L."/>
            <person name="Markowitz V."/>
            <person name="Cheng J.-F."/>
            <person name="Hugenholtz P."/>
            <person name="Woyke T."/>
            <person name="Wu D."/>
            <person name="Spring S."/>
            <person name="Pukall R."/>
            <person name="Steenblock K."/>
            <person name="Schneider S."/>
            <person name="Klenk H.-P."/>
            <person name="Eisen J.A."/>
        </authorList>
    </citation>
    <scope>NUCLEOTIDE SEQUENCE [LARGE SCALE GENOMIC DNA]</scope>
    <source>
        <strain evidence="4">DSM 15567 / CIP 107919 / 50-1 BON</strain>
    </source>
</reference>
<dbReference type="InterPro" id="IPR013785">
    <property type="entry name" value="Aldolase_TIM"/>
</dbReference>
<feature type="binding site" evidence="2">
    <location>
        <position position="178"/>
    </location>
    <ligand>
        <name>Zn(2+)</name>
        <dbReference type="ChEBI" id="CHEBI:29105"/>
        <label>1</label>
        <note>catalytic</note>
    </ligand>
</feature>
<sequence>MSLVTTQTMFRKAMEEGYGIGAFNVNCLEMALPLIQAAEQERAPLILQFGQRYLDFISPEVFMPYVAALARGVSVPIAIHLDHSHDLGQNIRCLRAGFTSLMFDGSSLPLDENARLAAEVAKMAHACGIPVEGEVGAVTIYNETTGYTPTALSDPDEVVKFIEASGVDSVAVSVGNMHKMPVKEARIDIPLIREIRRRASIPLVMHGSTGISDEDLVKAIKAGITKVNIATEFNRAFLSGIKQSLSERPKNDFPMEYITEGMLAVKRLAVDKLRLTGSSGKA</sequence>
<dbReference type="PANTHER" id="PTHR30304">
    <property type="entry name" value="D-TAGATOSE-1,6-BISPHOSPHATE ALDOLASE"/>
    <property type="match status" value="1"/>
</dbReference>
<feature type="binding site" evidence="2">
    <location>
        <position position="104"/>
    </location>
    <ligand>
        <name>Zn(2+)</name>
        <dbReference type="ChEBI" id="CHEBI:29105"/>
        <label>2</label>
    </ligand>
</feature>
<organism evidence="3 4">
    <name type="scientific">Mahella australiensis (strain DSM 15567 / CIP 107919 / 50-1 BON)</name>
    <dbReference type="NCBI Taxonomy" id="697281"/>
    <lineage>
        <taxon>Bacteria</taxon>
        <taxon>Bacillati</taxon>
        <taxon>Bacillota</taxon>
        <taxon>Clostridia</taxon>
        <taxon>Thermoanaerobacterales</taxon>
        <taxon>Thermoanaerobacterales Family IV. Incertae Sedis</taxon>
        <taxon>Mahella</taxon>
    </lineage>
</organism>
<dbReference type="Pfam" id="PF01116">
    <property type="entry name" value="F_bP_aldolase"/>
    <property type="match status" value="1"/>
</dbReference>
<evidence type="ECO:0000313" key="3">
    <source>
        <dbReference type="EMBL" id="AEE97843.1"/>
    </source>
</evidence>
<keyword evidence="2" id="KW-0862">Zinc</keyword>
<dbReference type="EMBL" id="CP002360">
    <property type="protein sequence ID" value="AEE97843.1"/>
    <property type="molecule type" value="Genomic_DNA"/>
</dbReference>
<keyword evidence="2" id="KW-0479">Metal-binding</keyword>
<dbReference type="NCBIfam" id="TIGR00167">
    <property type="entry name" value="cbbA"/>
    <property type="match status" value="1"/>
</dbReference>
<protein>
    <submittedName>
        <fullName evidence="3">Ketose-bisphosphate aldolase</fullName>
        <ecNumber evidence="3">4.1.2.40</ecNumber>
    </submittedName>
</protein>
<dbReference type="KEGG" id="mas:Mahau_2707"/>